<evidence type="ECO:0000256" key="4">
    <source>
        <dbReference type="ARBA" id="ARBA00024446"/>
    </source>
</evidence>
<keyword evidence="1 5" id="KW-0846">Cobalamin</keyword>
<evidence type="ECO:0000256" key="1">
    <source>
        <dbReference type="ARBA" id="ARBA00022628"/>
    </source>
</evidence>
<name>A0ABU1TDU0_9SPHI</name>
<evidence type="ECO:0000256" key="3">
    <source>
        <dbReference type="ARBA" id="ARBA00023285"/>
    </source>
</evidence>
<dbReference type="InterPro" id="IPR042255">
    <property type="entry name" value="EutC_N"/>
</dbReference>
<comment type="catalytic activity">
    <reaction evidence="5">
        <text>ethanolamine = acetaldehyde + NH4(+)</text>
        <dbReference type="Rhea" id="RHEA:15313"/>
        <dbReference type="ChEBI" id="CHEBI:15343"/>
        <dbReference type="ChEBI" id="CHEBI:28938"/>
        <dbReference type="ChEBI" id="CHEBI:57603"/>
        <dbReference type="EC" id="4.3.1.7"/>
    </reaction>
</comment>
<comment type="subcellular location">
    <subcellularLocation>
        <location evidence="5">Bacterial microcompartment</location>
    </subcellularLocation>
</comment>
<comment type="subunit">
    <text evidence="5">The basic unit is a heterodimer which dimerizes to form tetramers. The heterotetramers trimerize; 6 large subunits form a core ring with 6 small subunits projecting outwards.</text>
</comment>
<dbReference type="PANTHER" id="PTHR39330:SF1">
    <property type="entry name" value="ETHANOLAMINE AMMONIA-LYASE SMALL SUBUNIT"/>
    <property type="match status" value="1"/>
</dbReference>
<dbReference type="Pfam" id="PF05985">
    <property type="entry name" value="EutC"/>
    <property type="match status" value="1"/>
</dbReference>
<gene>
    <name evidence="5" type="primary">eutC</name>
    <name evidence="6" type="ORF">J2W55_003376</name>
</gene>
<feature type="binding site" evidence="5">
    <location>
        <position position="178"/>
    </location>
    <ligand>
        <name>adenosylcob(III)alamin</name>
        <dbReference type="ChEBI" id="CHEBI:18408"/>
    </ligand>
</feature>
<organism evidence="6 7">
    <name type="scientific">Mucilaginibacter pocheonensis</name>
    <dbReference type="NCBI Taxonomy" id="398050"/>
    <lineage>
        <taxon>Bacteria</taxon>
        <taxon>Pseudomonadati</taxon>
        <taxon>Bacteroidota</taxon>
        <taxon>Sphingobacteriia</taxon>
        <taxon>Sphingobacteriales</taxon>
        <taxon>Sphingobacteriaceae</taxon>
        <taxon>Mucilaginibacter</taxon>
    </lineage>
</organism>
<dbReference type="Proteomes" id="UP001247620">
    <property type="component" value="Unassembled WGS sequence"/>
</dbReference>
<dbReference type="GO" id="GO:0008851">
    <property type="term" value="F:ethanolamine ammonia-lyase activity"/>
    <property type="evidence" value="ECO:0007669"/>
    <property type="project" value="UniProtKB-EC"/>
</dbReference>
<feature type="binding site" evidence="5">
    <location>
        <position position="207"/>
    </location>
    <ligand>
        <name>adenosylcob(III)alamin</name>
        <dbReference type="ChEBI" id="CHEBI:18408"/>
    </ligand>
</feature>
<evidence type="ECO:0000313" key="6">
    <source>
        <dbReference type="EMBL" id="MDR6943523.1"/>
    </source>
</evidence>
<dbReference type="HAMAP" id="MF_00601">
    <property type="entry name" value="EutC"/>
    <property type="match status" value="1"/>
</dbReference>
<dbReference type="NCBIfam" id="NF003971">
    <property type="entry name" value="PRK05465.1"/>
    <property type="match status" value="1"/>
</dbReference>
<dbReference type="PANTHER" id="PTHR39330">
    <property type="entry name" value="ETHANOLAMINE AMMONIA-LYASE LIGHT CHAIN"/>
    <property type="match status" value="1"/>
</dbReference>
<keyword evidence="3 5" id="KW-0170">Cobalt</keyword>
<dbReference type="Gene3D" id="1.10.30.40">
    <property type="entry name" value="Ethanolamine ammonia-lyase light chain (EutC), N-terminal domain"/>
    <property type="match status" value="1"/>
</dbReference>
<proteinExistence type="inferred from homology"/>
<comment type="similarity">
    <text evidence="5">Belongs to the EutC family.</text>
</comment>
<evidence type="ECO:0000313" key="7">
    <source>
        <dbReference type="Proteomes" id="UP001247620"/>
    </source>
</evidence>
<dbReference type="InterPro" id="IPR042251">
    <property type="entry name" value="EutC_C"/>
</dbReference>
<dbReference type="EC" id="4.3.1.7" evidence="5"/>
<evidence type="ECO:0000256" key="2">
    <source>
        <dbReference type="ARBA" id="ARBA00023239"/>
    </source>
</evidence>
<sequence>MKRSIPYQIEPLKALQEFTSARIAIGRVGTSIPVKQLLEFKLAHAHARDAVYSELDINNLTTVLKVFNLPVLQLQSKVSYRRQYLQRPDMGRRLNDASVISVNDHCTETAVAIIIADGLSATAVNENAFGLLQILIPQLIAADFKLAPISLVEQGRVAIGDDIGYGLKAKLSLVLIGERPGLSSPDSLGAYLTYNPKPNLTDEMRNCVSNIRPDGLSYLKAANKIFYLISEAFKRKLSGVDLKDNAGLLGDD</sequence>
<dbReference type="PIRSF" id="PIRSF018982">
    <property type="entry name" value="EutC"/>
    <property type="match status" value="1"/>
</dbReference>
<dbReference type="InterPro" id="IPR009246">
    <property type="entry name" value="EutC"/>
</dbReference>
<keyword evidence="2 5" id="KW-0456">Lyase</keyword>
<feature type="binding site" evidence="5">
    <location>
        <position position="157"/>
    </location>
    <ligand>
        <name>adenosylcob(III)alamin</name>
        <dbReference type="ChEBI" id="CHEBI:18408"/>
    </ligand>
</feature>
<accession>A0ABU1TDU0</accession>
<protein>
    <recommendedName>
        <fullName evidence="5">Ethanolamine ammonia-lyase small subunit</fullName>
        <shortName evidence="5">EAL small subunit</shortName>
        <ecNumber evidence="5">4.3.1.7</ecNumber>
    </recommendedName>
</protein>
<comment type="function">
    <text evidence="5">Catalyzes the deamination of various vicinal amino-alcohols to oxo compounds. Allows this organism to utilize ethanolamine as the sole source of nitrogen and carbon in the presence of external vitamin B12.</text>
</comment>
<reference evidence="6 7" key="1">
    <citation type="submission" date="2023-07" db="EMBL/GenBank/DDBJ databases">
        <title>Sorghum-associated microbial communities from plants grown in Nebraska, USA.</title>
        <authorList>
            <person name="Schachtman D."/>
        </authorList>
    </citation>
    <scope>NUCLEOTIDE SEQUENCE [LARGE SCALE GENOMIC DNA]</scope>
    <source>
        <strain evidence="6 7">3262</strain>
    </source>
</reference>
<keyword evidence="7" id="KW-1185">Reference proteome</keyword>
<comment type="caution">
    <text evidence="6">The sequence shown here is derived from an EMBL/GenBank/DDBJ whole genome shotgun (WGS) entry which is preliminary data.</text>
</comment>
<evidence type="ECO:0000256" key="5">
    <source>
        <dbReference type="HAMAP-Rule" id="MF_00601"/>
    </source>
</evidence>
<comment type="pathway">
    <text evidence="5">Amine and polyamine degradation; ethanolamine degradation.</text>
</comment>
<comment type="cofactor">
    <cofactor evidence="5">
        <name>adenosylcob(III)alamin</name>
        <dbReference type="ChEBI" id="CHEBI:18408"/>
    </cofactor>
    <text evidence="5">Binds between the large and small subunits.</text>
</comment>
<keyword evidence="4 5" id="KW-1283">Bacterial microcompartment</keyword>
<dbReference type="RefSeq" id="WP_310097908.1">
    <property type="nucleotide sequence ID" value="NZ_JAVDUU010000003.1"/>
</dbReference>
<dbReference type="EMBL" id="JAVDUU010000003">
    <property type="protein sequence ID" value="MDR6943523.1"/>
    <property type="molecule type" value="Genomic_DNA"/>
</dbReference>
<dbReference type="Gene3D" id="3.40.50.11240">
    <property type="entry name" value="Ethanolamine ammonia-lyase light chain (EutC)"/>
    <property type="match status" value="1"/>
</dbReference>